<accession>A0A8T1W0F1</accession>
<dbReference type="GO" id="GO:0005506">
    <property type="term" value="F:iron ion binding"/>
    <property type="evidence" value="ECO:0007669"/>
    <property type="project" value="InterPro"/>
</dbReference>
<dbReference type="CDD" id="cd11064">
    <property type="entry name" value="CYP86A"/>
    <property type="match status" value="1"/>
</dbReference>
<evidence type="ECO:0000313" key="6">
    <source>
        <dbReference type="EMBL" id="KAG7386831.1"/>
    </source>
</evidence>
<dbReference type="InterPro" id="IPR001128">
    <property type="entry name" value="Cyt_P450"/>
</dbReference>
<protein>
    <recommendedName>
        <fullName evidence="8">Cytochrome P450</fullName>
    </recommendedName>
</protein>
<dbReference type="AlphaFoldDB" id="A0A8T1W0F1"/>
<organism evidence="6 7">
    <name type="scientific">Phytophthora pseudosyringae</name>
    <dbReference type="NCBI Taxonomy" id="221518"/>
    <lineage>
        <taxon>Eukaryota</taxon>
        <taxon>Sar</taxon>
        <taxon>Stramenopiles</taxon>
        <taxon>Oomycota</taxon>
        <taxon>Peronosporomycetes</taxon>
        <taxon>Peronosporales</taxon>
        <taxon>Peronosporaceae</taxon>
        <taxon>Phytophthora</taxon>
    </lineage>
</organism>
<keyword evidence="2 5" id="KW-0479">Metal-binding</keyword>
<name>A0A8T1W0F1_9STRA</name>
<dbReference type="InterPro" id="IPR017972">
    <property type="entry name" value="Cyt_P450_CS"/>
</dbReference>
<dbReference type="Proteomes" id="UP000694044">
    <property type="component" value="Unassembled WGS sequence"/>
</dbReference>
<dbReference type="EMBL" id="JAGDFM010000092">
    <property type="protein sequence ID" value="KAG7386831.1"/>
    <property type="molecule type" value="Genomic_DNA"/>
</dbReference>
<evidence type="ECO:0000256" key="5">
    <source>
        <dbReference type="RuleBase" id="RU000461"/>
    </source>
</evidence>
<keyword evidence="7" id="KW-1185">Reference proteome</keyword>
<comment type="caution">
    <text evidence="6">The sequence shown here is derived from an EMBL/GenBank/DDBJ whole genome shotgun (WGS) entry which is preliminary data.</text>
</comment>
<keyword evidence="5" id="KW-0503">Monooxygenase</keyword>
<gene>
    <name evidence="6" type="ORF">PHYPSEUDO_015229</name>
</gene>
<keyword evidence="3 5" id="KW-0560">Oxidoreductase</keyword>
<evidence type="ECO:0000256" key="4">
    <source>
        <dbReference type="ARBA" id="ARBA00023004"/>
    </source>
</evidence>
<comment type="similarity">
    <text evidence="1 5">Belongs to the cytochrome P450 family.</text>
</comment>
<evidence type="ECO:0000256" key="3">
    <source>
        <dbReference type="ARBA" id="ARBA00023002"/>
    </source>
</evidence>
<dbReference type="Pfam" id="PF00067">
    <property type="entry name" value="p450"/>
    <property type="match status" value="1"/>
</dbReference>
<evidence type="ECO:0000256" key="1">
    <source>
        <dbReference type="ARBA" id="ARBA00010617"/>
    </source>
</evidence>
<evidence type="ECO:0008006" key="8">
    <source>
        <dbReference type="Google" id="ProtNLM"/>
    </source>
</evidence>
<keyword evidence="4 5" id="KW-0408">Iron</keyword>
<dbReference type="GO" id="GO:0004497">
    <property type="term" value="F:monooxygenase activity"/>
    <property type="evidence" value="ECO:0007669"/>
    <property type="project" value="UniProtKB-KW"/>
</dbReference>
<evidence type="ECO:0000313" key="7">
    <source>
        <dbReference type="Proteomes" id="UP000694044"/>
    </source>
</evidence>
<keyword evidence="5" id="KW-0349">Heme</keyword>
<proteinExistence type="inferred from homology"/>
<evidence type="ECO:0000256" key="2">
    <source>
        <dbReference type="ARBA" id="ARBA00022723"/>
    </source>
</evidence>
<dbReference type="GO" id="GO:0016705">
    <property type="term" value="F:oxidoreductase activity, acting on paired donors, with incorporation or reduction of molecular oxygen"/>
    <property type="evidence" value="ECO:0007669"/>
    <property type="project" value="InterPro"/>
</dbReference>
<sequence>MLPPSLFRGNERKIDPILLGLVAATAVAALYSARSWKTKSPAPNGVTPVQLLPGIPLLGNTLELVANTPRIQHWISDRFQERDGQPFAIRLVGKNDLIYLAKPEHLEQVLREQSSSFNKGFDMYVMLSDYMGDGILLVNGDRWKYHRKVLVNLFSARALRDFMTPVVQKNVQVLLNIFSEASETGEALDVYKLMNKFTFETFAEIGFGQKLENLKSADDHPFEVAFDEAHCISTDRFAFPVWLWKLKRWLNVGSERRLRDFMLVINKFLMDTISVTMERRRTRQATTKLKSQTANKDIVSIILDSMETSGQTISPADLRDIAFAGMIAGRDTTADALSWLMHMLHHNPRVLKKLREEIIAKLPLIADSESYVPSMEEVQELPYLEATIREVLRLFPPVPTIPYHCIRDTVFPDGTFIPGGSAILLSLYSASRLESAWGPDAASFVPERFLDKESGDLLPVSSAKFAAFSAGPRVCVGRSLALLELKLVVSSLVNRFNAVEMTRQNVTYGRGVTLRMKNPLMMKVYKVEQC</sequence>
<reference evidence="6" key="1">
    <citation type="submission" date="2021-02" db="EMBL/GenBank/DDBJ databases">
        <authorList>
            <person name="Palmer J.M."/>
        </authorList>
    </citation>
    <scope>NUCLEOTIDE SEQUENCE</scope>
    <source>
        <strain evidence="6">SCRP734</strain>
    </source>
</reference>
<dbReference type="PANTHER" id="PTHR24296">
    <property type="entry name" value="CYTOCHROME P450"/>
    <property type="match status" value="1"/>
</dbReference>
<dbReference type="GO" id="GO:0020037">
    <property type="term" value="F:heme binding"/>
    <property type="evidence" value="ECO:0007669"/>
    <property type="project" value="InterPro"/>
</dbReference>
<dbReference type="PROSITE" id="PS00086">
    <property type="entry name" value="CYTOCHROME_P450"/>
    <property type="match status" value="1"/>
</dbReference>
<dbReference type="OrthoDB" id="1470350at2759"/>